<evidence type="ECO:0000256" key="1">
    <source>
        <dbReference type="PROSITE-ProRule" id="PRU00339"/>
    </source>
</evidence>
<dbReference type="PANTHER" id="PTHR12558:SF13">
    <property type="entry name" value="CELL DIVISION CYCLE PROTEIN 27 HOMOLOG"/>
    <property type="match status" value="1"/>
</dbReference>
<dbReference type="InterPro" id="IPR011990">
    <property type="entry name" value="TPR-like_helical_dom_sf"/>
</dbReference>
<keyword evidence="1" id="KW-0802">TPR repeat</keyword>
<dbReference type="RefSeq" id="WP_036854339.1">
    <property type="nucleotide sequence ID" value="NZ_JRNU01000008.1"/>
</dbReference>
<feature type="repeat" description="TPR" evidence="1">
    <location>
        <begin position="91"/>
        <end position="124"/>
    </location>
</feature>
<dbReference type="SUPFAM" id="SSF48452">
    <property type="entry name" value="TPR-like"/>
    <property type="match status" value="1"/>
</dbReference>
<dbReference type="AlphaFoldDB" id="A0A096B1A6"/>
<evidence type="ECO:0000313" key="2">
    <source>
        <dbReference type="EMBL" id="KGF52721.1"/>
    </source>
</evidence>
<organism evidence="2 3">
    <name type="scientific">Prevotella amnii DNF00058</name>
    <dbReference type="NCBI Taxonomy" id="1401066"/>
    <lineage>
        <taxon>Bacteria</taxon>
        <taxon>Pseudomonadati</taxon>
        <taxon>Bacteroidota</taxon>
        <taxon>Bacteroidia</taxon>
        <taxon>Bacteroidales</taxon>
        <taxon>Prevotellaceae</taxon>
        <taxon>Prevotella</taxon>
    </lineage>
</organism>
<dbReference type="EMBL" id="JRNU01000008">
    <property type="protein sequence ID" value="KGF52721.1"/>
    <property type="molecule type" value="Genomic_DNA"/>
</dbReference>
<gene>
    <name evidence="2" type="ORF">HMPREF9302_02385</name>
</gene>
<name>A0A096B1A6_9BACT</name>
<dbReference type="OrthoDB" id="712930at2"/>
<evidence type="ECO:0000313" key="3">
    <source>
        <dbReference type="Proteomes" id="UP000029614"/>
    </source>
</evidence>
<proteinExistence type="predicted"/>
<dbReference type="Gene3D" id="1.25.40.10">
    <property type="entry name" value="Tetratricopeptide repeat domain"/>
    <property type="match status" value="1"/>
</dbReference>
<comment type="caution">
    <text evidence="2">The sequence shown here is derived from an EMBL/GenBank/DDBJ whole genome shotgun (WGS) entry which is preliminary data.</text>
</comment>
<accession>A0A096B1A6</accession>
<protein>
    <submittedName>
        <fullName evidence="2">Uncharacterized protein</fullName>
    </submittedName>
</protein>
<reference evidence="2 3" key="1">
    <citation type="submission" date="2014-07" db="EMBL/GenBank/DDBJ databases">
        <authorList>
            <person name="McCorrison J."/>
            <person name="Sanka R."/>
            <person name="Torralba M."/>
            <person name="Gillis M."/>
            <person name="Haft D.H."/>
            <person name="Methe B."/>
            <person name="Sutton G."/>
            <person name="Nelson K.E."/>
        </authorList>
    </citation>
    <scope>NUCLEOTIDE SEQUENCE [LARGE SCALE GENOMIC DNA]</scope>
    <source>
        <strain evidence="2 3">DNF00058</strain>
    </source>
</reference>
<dbReference type="PROSITE" id="PS50005">
    <property type="entry name" value="TPR"/>
    <property type="match status" value="1"/>
</dbReference>
<dbReference type="Proteomes" id="UP000029614">
    <property type="component" value="Unassembled WGS sequence"/>
</dbReference>
<dbReference type="InterPro" id="IPR019734">
    <property type="entry name" value="TPR_rpt"/>
</dbReference>
<dbReference type="PANTHER" id="PTHR12558">
    <property type="entry name" value="CELL DIVISION CYCLE 16,23,27"/>
    <property type="match status" value="1"/>
</dbReference>
<dbReference type="Pfam" id="PF14559">
    <property type="entry name" value="TPR_19"/>
    <property type="match status" value="1"/>
</dbReference>
<dbReference type="SMART" id="SM00028">
    <property type="entry name" value="TPR"/>
    <property type="match status" value="3"/>
</dbReference>
<sequence>MLRSGIIGLAVMFCMPSLAQYNIKRLLEQGQQSFSQGYYVASMQIGMRIVGLKPDMYEAWYMMAKSKYNLDDFKGAANDSRRALLLQPYIPDIYDLYAMACIKVGNYDSAIEAYTKALALDKDNKTYLFNRAYCYFENGQRKDAERELLAITDRWKNFTQAITLLDDIKHNKTPQKKIKSVLNIFVPTLKITPNLHSLPLLPLK</sequence>
<keyword evidence="3" id="KW-1185">Reference proteome</keyword>